<evidence type="ECO:0000256" key="4">
    <source>
        <dbReference type="ARBA" id="ARBA00022475"/>
    </source>
</evidence>
<dbReference type="PANTHER" id="PTHR11893:SF41">
    <property type="entry name" value="INNEXIN INX2"/>
    <property type="match status" value="1"/>
</dbReference>
<dbReference type="OrthoDB" id="5867527at2759"/>
<dbReference type="EMBL" id="CAJPVJ010001828">
    <property type="protein sequence ID" value="CAG2165360.1"/>
    <property type="molecule type" value="Genomic_DNA"/>
</dbReference>
<keyword evidence="11 12" id="KW-0407">Ion channel</keyword>
<evidence type="ECO:0000256" key="1">
    <source>
        <dbReference type="ARBA" id="ARBA00004610"/>
    </source>
</evidence>
<keyword evidence="6" id="KW-0303">Gap junction</keyword>
<evidence type="ECO:0000256" key="2">
    <source>
        <dbReference type="ARBA" id="ARBA00004651"/>
    </source>
</evidence>
<feature type="transmembrane region" description="Helical" evidence="12">
    <location>
        <begin position="168"/>
        <end position="190"/>
    </location>
</feature>
<evidence type="ECO:0000256" key="6">
    <source>
        <dbReference type="ARBA" id="ARBA00022868"/>
    </source>
</evidence>
<proteinExistence type="inferred from homology"/>
<dbReference type="PROSITE" id="PS51013">
    <property type="entry name" value="PANNEXIN"/>
    <property type="match status" value="1"/>
</dbReference>
<name>A0A7R9LNE0_9ACAR</name>
<keyword evidence="14" id="KW-1185">Reference proteome</keyword>
<accession>A0A7R9LNE0</accession>
<comment type="function">
    <text evidence="12">Structural component of the gap junctions.</text>
</comment>
<evidence type="ECO:0000256" key="12">
    <source>
        <dbReference type="RuleBase" id="RU010713"/>
    </source>
</evidence>
<evidence type="ECO:0000256" key="8">
    <source>
        <dbReference type="ARBA" id="ARBA00022989"/>
    </source>
</evidence>
<evidence type="ECO:0000256" key="11">
    <source>
        <dbReference type="ARBA" id="ARBA00023303"/>
    </source>
</evidence>
<keyword evidence="8 12" id="KW-1133">Transmembrane helix</keyword>
<dbReference type="GO" id="GO:0034220">
    <property type="term" value="P:monoatomic ion transmembrane transport"/>
    <property type="evidence" value="ECO:0007669"/>
    <property type="project" value="UniProtKB-KW"/>
</dbReference>
<keyword evidence="5 12" id="KW-0812">Transmembrane</keyword>
<sequence>MAMNAFKSVARMATTGTECIDNTVFQLHYKATFVGITGVALIVAYAHIFGAKIYCHGDNHLPSDIVKSFCWQRTEFSFPKPVIHAHNETAHDYDNSKYNSYFKWIYPMLFFQAIWFYIPRYLWIILEGDLCGKLISGLGNTFANDADKKIKIRQSVEYIRANAGKVNLYLVCYVICEILNLINVAIQLYLTDKFMGRVGFKMVEFTMMNQDSRTDPMIAVFPRLIRCLFPKFANNGSVTTYDFMCVLPFNSINEKIYIVLWFWLIILTTISGINIIYRLLTIKYPLIRALIIRLRVGYNEYLCLKQVLQFATIGDWFVLYQLSKNIDYQDFKFMMDEVSQRISRI</sequence>
<feature type="transmembrane region" description="Helical" evidence="12">
    <location>
        <begin position="256"/>
        <end position="280"/>
    </location>
</feature>
<keyword evidence="3 12" id="KW-0813">Transport</keyword>
<dbReference type="GO" id="GO:0005886">
    <property type="term" value="C:plasma membrane"/>
    <property type="evidence" value="ECO:0007669"/>
    <property type="project" value="UniProtKB-SubCell"/>
</dbReference>
<dbReference type="Pfam" id="PF00876">
    <property type="entry name" value="Innexin"/>
    <property type="match status" value="1"/>
</dbReference>
<dbReference type="PRINTS" id="PR01262">
    <property type="entry name" value="INNEXIN"/>
</dbReference>
<keyword evidence="10 12" id="KW-0472">Membrane</keyword>
<keyword evidence="9 12" id="KW-0406">Ion transport</keyword>
<dbReference type="EMBL" id="OC916653">
    <property type="protein sequence ID" value="CAD7644863.1"/>
    <property type="molecule type" value="Genomic_DNA"/>
</dbReference>
<keyword evidence="4" id="KW-1003">Cell membrane</keyword>
<gene>
    <name evidence="12" type="primary">inx</name>
    <name evidence="13" type="ORF">ONB1V03_LOCUS4903</name>
</gene>
<dbReference type="Proteomes" id="UP000728032">
    <property type="component" value="Unassembled WGS sequence"/>
</dbReference>
<dbReference type="GO" id="GO:0007602">
    <property type="term" value="P:phototransduction"/>
    <property type="evidence" value="ECO:0007669"/>
    <property type="project" value="TreeGrafter"/>
</dbReference>
<dbReference type="GO" id="GO:0005243">
    <property type="term" value="F:gap junction channel activity"/>
    <property type="evidence" value="ECO:0007669"/>
    <property type="project" value="TreeGrafter"/>
</dbReference>
<protein>
    <recommendedName>
        <fullName evidence="12">Innexin</fullName>
    </recommendedName>
</protein>
<feature type="transmembrane region" description="Helical" evidence="12">
    <location>
        <begin position="104"/>
        <end position="126"/>
    </location>
</feature>
<evidence type="ECO:0000256" key="7">
    <source>
        <dbReference type="ARBA" id="ARBA00022949"/>
    </source>
</evidence>
<feature type="transmembrane region" description="Helical" evidence="12">
    <location>
        <begin position="33"/>
        <end position="54"/>
    </location>
</feature>
<comment type="subcellular location">
    <subcellularLocation>
        <location evidence="1">Cell junction</location>
        <location evidence="1">Gap junction</location>
    </subcellularLocation>
    <subcellularLocation>
        <location evidence="2 12">Cell membrane</location>
        <topology evidence="2 12">Multi-pass membrane protein</topology>
    </subcellularLocation>
</comment>
<dbReference type="GO" id="GO:0005921">
    <property type="term" value="C:gap junction"/>
    <property type="evidence" value="ECO:0007669"/>
    <property type="project" value="UniProtKB-SubCell"/>
</dbReference>
<reference evidence="13" key="1">
    <citation type="submission" date="2020-11" db="EMBL/GenBank/DDBJ databases">
        <authorList>
            <person name="Tran Van P."/>
        </authorList>
    </citation>
    <scope>NUCLEOTIDE SEQUENCE</scope>
</reference>
<dbReference type="AlphaFoldDB" id="A0A7R9LNE0"/>
<dbReference type="PANTHER" id="PTHR11893">
    <property type="entry name" value="INNEXIN"/>
    <property type="match status" value="1"/>
</dbReference>
<evidence type="ECO:0000313" key="13">
    <source>
        <dbReference type="EMBL" id="CAD7644863.1"/>
    </source>
</evidence>
<evidence type="ECO:0000256" key="9">
    <source>
        <dbReference type="ARBA" id="ARBA00023065"/>
    </source>
</evidence>
<dbReference type="InterPro" id="IPR000990">
    <property type="entry name" value="Innexin"/>
</dbReference>
<keyword evidence="7" id="KW-0965">Cell junction</keyword>
<evidence type="ECO:0000256" key="10">
    <source>
        <dbReference type="ARBA" id="ARBA00023136"/>
    </source>
</evidence>
<evidence type="ECO:0000256" key="3">
    <source>
        <dbReference type="ARBA" id="ARBA00022448"/>
    </source>
</evidence>
<evidence type="ECO:0000313" key="14">
    <source>
        <dbReference type="Proteomes" id="UP000728032"/>
    </source>
</evidence>
<evidence type="ECO:0000256" key="5">
    <source>
        <dbReference type="ARBA" id="ARBA00022692"/>
    </source>
</evidence>
<comment type="similarity">
    <text evidence="12">Belongs to the pannexin family.</text>
</comment>
<organism evidence="13">
    <name type="scientific">Oppiella nova</name>
    <dbReference type="NCBI Taxonomy" id="334625"/>
    <lineage>
        <taxon>Eukaryota</taxon>
        <taxon>Metazoa</taxon>
        <taxon>Ecdysozoa</taxon>
        <taxon>Arthropoda</taxon>
        <taxon>Chelicerata</taxon>
        <taxon>Arachnida</taxon>
        <taxon>Acari</taxon>
        <taxon>Acariformes</taxon>
        <taxon>Sarcoptiformes</taxon>
        <taxon>Oribatida</taxon>
        <taxon>Brachypylina</taxon>
        <taxon>Oppioidea</taxon>
        <taxon>Oppiidae</taxon>
        <taxon>Oppiella</taxon>
    </lineage>
</organism>